<accession>A0AAW5F877</accession>
<gene>
    <name evidence="2" type="primary">pgsW</name>
    <name evidence="2" type="ORF">K5I21_20020</name>
</gene>
<keyword evidence="1" id="KW-0472">Membrane</keyword>
<reference evidence="2" key="1">
    <citation type="journal article" date="2022" name="Cell Host Microbe">
        <title>Colonization of the live biotherapeutic product VE303 and modulation of the microbiota and metabolites in healthy volunteers.</title>
        <authorList>
            <person name="Dsouza M."/>
            <person name="Menon R."/>
            <person name="Crossette E."/>
            <person name="Bhattarai S.K."/>
            <person name="Schneider J."/>
            <person name="Kim Y.G."/>
            <person name="Reddy S."/>
            <person name="Caballero S."/>
            <person name="Felix C."/>
            <person name="Cornacchione L."/>
            <person name="Hendrickson J."/>
            <person name="Watson A.R."/>
            <person name="Minot S.S."/>
            <person name="Greenfield N."/>
            <person name="Schopf L."/>
            <person name="Szabady R."/>
            <person name="Patarroyo J."/>
            <person name="Smith W."/>
            <person name="Harrison P."/>
            <person name="Kuijper E.J."/>
            <person name="Kelly C.P."/>
            <person name="Olle B."/>
            <person name="Bobilev D."/>
            <person name="Silber J.L."/>
            <person name="Bucci V."/>
            <person name="Roberts B."/>
            <person name="Faith J."/>
            <person name="Norman J.M."/>
        </authorList>
    </citation>
    <scope>NUCLEOTIDE SEQUENCE</scope>
    <source>
        <strain evidence="2">VE303-04</strain>
    </source>
</reference>
<name>A0AAW5F877_CLOSY</name>
<evidence type="ECO:0000256" key="1">
    <source>
        <dbReference type="SAM" id="Phobius"/>
    </source>
</evidence>
<comment type="caution">
    <text evidence="2">The sequence shown here is derived from an EMBL/GenBank/DDBJ whole genome shotgun (WGS) entry which is preliminary data.</text>
</comment>
<dbReference type="EMBL" id="JAINVB010000001">
    <property type="protein sequence ID" value="MCK0088117.1"/>
    <property type="molecule type" value="Genomic_DNA"/>
</dbReference>
<dbReference type="Proteomes" id="UP001203136">
    <property type="component" value="Unassembled WGS sequence"/>
</dbReference>
<dbReference type="InterPro" id="IPR027602">
    <property type="entry name" value="PGA_system"/>
</dbReference>
<dbReference type="RefSeq" id="WP_003509935.1">
    <property type="nucleotide sequence ID" value="NZ_CABHNX010000202.1"/>
</dbReference>
<dbReference type="NCBIfam" id="TIGR04332">
    <property type="entry name" value="gamma_Glu_sys"/>
    <property type="match status" value="1"/>
</dbReference>
<evidence type="ECO:0000313" key="3">
    <source>
        <dbReference type="Proteomes" id="UP001203136"/>
    </source>
</evidence>
<proteinExistence type="predicted"/>
<organism evidence="2 3">
    <name type="scientific">Clostridium symbiosum</name>
    <name type="common">Bacteroides symbiosus</name>
    <dbReference type="NCBI Taxonomy" id="1512"/>
    <lineage>
        <taxon>Bacteria</taxon>
        <taxon>Bacillati</taxon>
        <taxon>Bacillota</taxon>
        <taxon>Clostridia</taxon>
        <taxon>Lachnospirales</taxon>
        <taxon>Lachnospiraceae</taxon>
        <taxon>Otoolea</taxon>
    </lineage>
</organism>
<feature type="transmembrane region" description="Helical" evidence="1">
    <location>
        <begin position="325"/>
        <end position="345"/>
    </location>
</feature>
<evidence type="ECO:0000313" key="2">
    <source>
        <dbReference type="EMBL" id="MCK0088117.1"/>
    </source>
</evidence>
<dbReference type="AlphaFoldDB" id="A0AAW5F877"/>
<keyword evidence="1" id="KW-0812">Transmembrane</keyword>
<protein>
    <submittedName>
        <fullName evidence="2">Poly-gamma-glutamate system protein</fullName>
    </submittedName>
</protein>
<sequence length="355" mass="38781">MKLKNHWRFLAVFLFLLVSLLILEQTKTLARKDNWPVMLNASRRMEVAMAAVREEKLNRGYKISPIDDPNQTGMIGEPYTEITTTLGNLEAKRSTANPNTAAMVVDMLTQCGAEKGDTVAVNLSSSFPCLNLAVLCALDAMELKGIVINSVGASTYGANLPDFTYLDMEHFLVERQYLSNHSTFFSLGGQDDIGKEMPEETKKAIVSRLSGFGYKFLYYEDLDENIAVRQSIYEAGAEPACFINAGGNLMGFGGGTEMVSAVNGIILPGKSPVKGHGLIPLFLNRGVPVIHLLNMKGLLPAYGLPFDPSPIPAAGEGGVYDTWQYHLPLAVGLLLTGLVLLIWAAKKYPHRKIPL</sequence>
<keyword evidence="1" id="KW-1133">Transmembrane helix</keyword>